<dbReference type="Pfam" id="PF02421">
    <property type="entry name" value="FeoB_N"/>
    <property type="match status" value="1"/>
</dbReference>
<organism evidence="19 20">
    <name type="scientific">Desulfosporosinus acididurans</name>
    <dbReference type="NCBI Taxonomy" id="476652"/>
    <lineage>
        <taxon>Bacteria</taxon>
        <taxon>Bacillati</taxon>
        <taxon>Bacillota</taxon>
        <taxon>Clostridia</taxon>
        <taxon>Eubacteriales</taxon>
        <taxon>Desulfitobacteriaceae</taxon>
        <taxon>Desulfosporosinus</taxon>
    </lineage>
</organism>
<dbReference type="InterPro" id="IPR011640">
    <property type="entry name" value="Fe2_transport_prot_B_C"/>
</dbReference>
<dbReference type="GO" id="GO:0005886">
    <property type="term" value="C:plasma membrane"/>
    <property type="evidence" value="ECO:0007669"/>
    <property type="project" value="UniProtKB-SubCell"/>
</dbReference>
<dbReference type="AlphaFoldDB" id="A0A0J1FX51"/>
<evidence type="ECO:0000256" key="5">
    <source>
        <dbReference type="ARBA" id="ARBA00022496"/>
    </source>
</evidence>
<keyword evidence="7 17" id="KW-0812">Transmembrane</keyword>
<dbReference type="InterPro" id="IPR050860">
    <property type="entry name" value="FeoB_GTPase"/>
</dbReference>
<keyword evidence="6" id="KW-0997">Cell inner membrane</keyword>
<name>A0A0J1FX51_9FIRM</name>
<dbReference type="RefSeq" id="WP_047808289.1">
    <property type="nucleotide sequence ID" value="NZ_LDZY01000001.1"/>
</dbReference>
<dbReference type="PANTHER" id="PTHR43185">
    <property type="entry name" value="FERROUS IRON TRANSPORT PROTEIN B"/>
    <property type="match status" value="1"/>
</dbReference>
<dbReference type="EMBL" id="LDZY01000001">
    <property type="protein sequence ID" value="KLU67964.1"/>
    <property type="molecule type" value="Genomic_DNA"/>
</dbReference>
<evidence type="ECO:0000259" key="18">
    <source>
        <dbReference type="PROSITE" id="PS51711"/>
    </source>
</evidence>
<feature type="binding site" evidence="15">
    <location>
        <begin position="113"/>
        <end position="116"/>
    </location>
    <ligand>
        <name>GTP</name>
        <dbReference type="ChEBI" id="CHEBI:37565"/>
        <label>1</label>
    </ligand>
</feature>
<reference evidence="19 20" key="1">
    <citation type="submission" date="2015-06" db="EMBL/GenBank/DDBJ databases">
        <title>Draft genome of the moderately acidophilic sulfate reducer Candidatus Desulfosporosinus acididurans strain M1.</title>
        <authorList>
            <person name="Poehlein A."/>
            <person name="Petzsch P."/>
            <person name="Johnson B.D."/>
            <person name="Schloemann M."/>
            <person name="Daniel R."/>
            <person name="Muehling M."/>
        </authorList>
    </citation>
    <scope>NUCLEOTIDE SEQUENCE [LARGE SCALE GENOMIC DNA]</scope>
    <source>
        <strain evidence="19 20">M1</strain>
    </source>
</reference>
<dbReference type="PROSITE" id="PS51711">
    <property type="entry name" value="G_FEOB"/>
    <property type="match status" value="1"/>
</dbReference>
<comment type="function">
    <text evidence="1 17">Probable transporter of a GTP-driven Fe(2+) uptake system.</text>
</comment>
<feature type="binding site" evidence="15">
    <location>
        <begin position="32"/>
        <end position="36"/>
    </location>
    <ligand>
        <name>GTP</name>
        <dbReference type="ChEBI" id="CHEBI:37565"/>
        <label>1</label>
    </ligand>
</feature>
<dbReference type="InterPro" id="IPR003373">
    <property type="entry name" value="Fe2_transport_prot-B"/>
</dbReference>
<dbReference type="FunFam" id="3.40.50.300:FF:000426">
    <property type="entry name" value="Ferrous iron transport protein B"/>
    <property type="match status" value="1"/>
</dbReference>
<evidence type="ECO:0000256" key="13">
    <source>
        <dbReference type="ARBA" id="ARBA00023136"/>
    </source>
</evidence>
<evidence type="ECO:0000256" key="10">
    <source>
        <dbReference type="ARBA" id="ARBA00023004"/>
    </source>
</evidence>
<dbReference type="GO" id="GO:0046872">
    <property type="term" value="F:metal ion binding"/>
    <property type="evidence" value="ECO:0007669"/>
    <property type="project" value="UniProtKB-KW"/>
</dbReference>
<feature type="transmembrane region" description="Helical" evidence="17">
    <location>
        <begin position="482"/>
        <end position="503"/>
    </location>
</feature>
<keyword evidence="10 17" id="KW-0408">Iron</keyword>
<keyword evidence="3 17" id="KW-0813">Transport</keyword>
<dbReference type="InterPro" id="IPR041069">
    <property type="entry name" value="FeoB_Cyto"/>
</dbReference>
<keyword evidence="11" id="KW-0406">Ion transport</keyword>
<dbReference type="CDD" id="cd01879">
    <property type="entry name" value="FeoB"/>
    <property type="match status" value="1"/>
</dbReference>
<evidence type="ECO:0000256" key="1">
    <source>
        <dbReference type="ARBA" id="ARBA00003926"/>
    </source>
</evidence>
<keyword evidence="13 17" id="KW-0472">Membrane</keyword>
<dbReference type="PANTHER" id="PTHR43185:SF1">
    <property type="entry name" value="FE(2+) TRANSPORTER FEOB"/>
    <property type="match status" value="1"/>
</dbReference>
<protein>
    <recommendedName>
        <fullName evidence="14 17">Ferrous iron transport protein B</fullName>
    </recommendedName>
</protein>
<dbReference type="GO" id="GO:0005525">
    <property type="term" value="F:GTP binding"/>
    <property type="evidence" value="ECO:0007669"/>
    <property type="project" value="UniProtKB-KW"/>
</dbReference>
<comment type="caution">
    <text evidence="19">The sequence shown here is derived from an EMBL/GenBank/DDBJ whole genome shotgun (WGS) entry which is preliminary data.</text>
</comment>
<keyword evidence="5 17" id="KW-0410">Iron transport</keyword>
<feature type="binding site" evidence="16">
    <location>
        <position position="22"/>
    </location>
    <ligand>
        <name>Mg(2+)</name>
        <dbReference type="ChEBI" id="CHEBI:18420"/>
        <label>1</label>
    </ligand>
</feature>
<evidence type="ECO:0000256" key="16">
    <source>
        <dbReference type="PIRSR" id="PIRSR603373-2"/>
    </source>
</evidence>
<dbReference type="Pfam" id="PF07664">
    <property type="entry name" value="FeoB_C"/>
    <property type="match status" value="1"/>
</dbReference>
<dbReference type="PRINTS" id="PR00326">
    <property type="entry name" value="GTP1OBG"/>
</dbReference>
<dbReference type="STRING" id="476652.DEAC_c03720"/>
<keyword evidence="4" id="KW-1003">Cell membrane</keyword>
<feature type="binding site" evidence="15">
    <location>
        <begin position="142"/>
        <end position="144"/>
    </location>
    <ligand>
        <name>GTP</name>
        <dbReference type="ChEBI" id="CHEBI:37565"/>
        <label>1</label>
    </ligand>
</feature>
<keyword evidence="12 15" id="KW-0342">GTP-binding</keyword>
<feature type="binding site" evidence="15">
    <location>
        <begin position="7"/>
        <end position="14"/>
    </location>
    <ligand>
        <name>GTP</name>
        <dbReference type="ChEBI" id="CHEBI:37565"/>
        <label>1</label>
    </ligand>
</feature>
<evidence type="ECO:0000256" key="11">
    <source>
        <dbReference type="ARBA" id="ARBA00023065"/>
    </source>
</evidence>
<dbReference type="Gene3D" id="3.40.50.300">
    <property type="entry name" value="P-loop containing nucleotide triphosphate hydrolases"/>
    <property type="match status" value="1"/>
</dbReference>
<keyword evidence="20" id="KW-1185">Reference proteome</keyword>
<keyword evidence="16" id="KW-0479">Metal-binding</keyword>
<dbReference type="GO" id="GO:0015093">
    <property type="term" value="F:ferrous iron transmembrane transporter activity"/>
    <property type="evidence" value="ECO:0007669"/>
    <property type="project" value="UniProtKB-UniRule"/>
</dbReference>
<dbReference type="Proteomes" id="UP000036356">
    <property type="component" value="Unassembled WGS sequence"/>
</dbReference>
<evidence type="ECO:0000313" key="20">
    <source>
        <dbReference type="Proteomes" id="UP000036356"/>
    </source>
</evidence>
<dbReference type="SUPFAM" id="SSF52540">
    <property type="entry name" value="P-loop containing nucleoside triphosphate hydrolases"/>
    <property type="match status" value="1"/>
</dbReference>
<feature type="transmembrane region" description="Helical" evidence="17">
    <location>
        <begin position="450"/>
        <end position="476"/>
    </location>
</feature>
<feature type="binding site" evidence="15">
    <location>
        <begin position="53"/>
        <end position="56"/>
    </location>
    <ligand>
        <name>GTP</name>
        <dbReference type="ChEBI" id="CHEBI:37565"/>
        <label>1</label>
    </ligand>
</feature>
<evidence type="ECO:0000256" key="14">
    <source>
        <dbReference type="NCBIfam" id="TIGR00437"/>
    </source>
</evidence>
<dbReference type="InterPro" id="IPR030389">
    <property type="entry name" value="G_FEOB_dom"/>
</dbReference>
<evidence type="ECO:0000313" key="19">
    <source>
        <dbReference type="EMBL" id="KLU67964.1"/>
    </source>
</evidence>
<feature type="transmembrane region" description="Helical" evidence="17">
    <location>
        <begin position="545"/>
        <end position="562"/>
    </location>
</feature>
<comment type="similarity">
    <text evidence="17">Belongs to the TRAFAC class TrmE-Era-EngA-EngB-Septin-like GTPase superfamily. FeoB GTPase (TC 9.A.8) family.</text>
</comment>
<dbReference type="Pfam" id="PF17910">
    <property type="entry name" value="FeoB_Cyto"/>
    <property type="match status" value="1"/>
</dbReference>
<keyword evidence="9 17" id="KW-1133">Transmembrane helix</keyword>
<feature type="binding site" evidence="16">
    <location>
        <position position="18"/>
    </location>
    <ligand>
        <name>Mg(2+)</name>
        <dbReference type="ChEBI" id="CHEBI:18420"/>
        <label>2</label>
    </ligand>
</feature>
<evidence type="ECO:0000256" key="3">
    <source>
        <dbReference type="ARBA" id="ARBA00022448"/>
    </source>
</evidence>
<feature type="transmembrane region" description="Helical" evidence="17">
    <location>
        <begin position="416"/>
        <end position="438"/>
    </location>
</feature>
<feature type="transmembrane region" description="Helical" evidence="17">
    <location>
        <begin position="312"/>
        <end position="332"/>
    </location>
</feature>
<evidence type="ECO:0000256" key="17">
    <source>
        <dbReference type="RuleBase" id="RU362098"/>
    </source>
</evidence>
<keyword evidence="16" id="KW-0460">Magnesium</keyword>
<feature type="transmembrane region" description="Helical" evidence="17">
    <location>
        <begin position="344"/>
        <end position="364"/>
    </location>
</feature>
<evidence type="ECO:0000256" key="6">
    <source>
        <dbReference type="ARBA" id="ARBA00022519"/>
    </source>
</evidence>
<dbReference type="NCBIfam" id="TIGR00437">
    <property type="entry name" value="feoB"/>
    <property type="match status" value="1"/>
</dbReference>
<evidence type="ECO:0000256" key="7">
    <source>
        <dbReference type="ARBA" id="ARBA00022692"/>
    </source>
</evidence>
<evidence type="ECO:0000256" key="12">
    <source>
        <dbReference type="ARBA" id="ARBA00023134"/>
    </source>
</evidence>
<feature type="transmembrane region" description="Helical" evidence="17">
    <location>
        <begin position="593"/>
        <end position="617"/>
    </location>
</feature>
<evidence type="ECO:0000256" key="15">
    <source>
        <dbReference type="PIRSR" id="PIRSR603373-1"/>
    </source>
</evidence>
<feature type="binding site" evidence="16">
    <location>
        <position position="21"/>
    </location>
    <ligand>
        <name>Mg(2+)</name>
        <dbReference type="ChEBI" id="CHEBI:18420"/>
        <label>2</label>
    </ligand>
</feature>
<feature type="transmembrane region" description="Helical" evidence="17">
    <location>
        <begin position="665"/>
        <end position="687"/>
    </location>
</feature>
<dbReference type="InterPro" id="IPR006073">
    <property type="entry name" value="GTP-bd"/>
</dbReference>
<evidence type="ECO:0000256" key="8">
    <source>
        <dbReference type="ARBA" id="ARBA00022741"/>
    </source>
</evidence>
<dbReference type="Gene3D" id="1.10.287.1770">
    <property type="match status" value="1"/>
</dbReference>
<evidence type="ECO:0000256" key="9">
    <source>
        <dbReference type="ARBA" id="ARBA00022989"/>
    </source>
</evidence>
<sequence length="696" mass="77395">MKIALVGNPNVGKSTVFNALTGSNQQVGNWAGKTVERKAGTIHRDNLEIELVDLPGTYSLTAYTQEEIVTRQYILREKPDVVMAMVDASNIERNLYLVLQILELAPRVVIGLNMMDLAKSSGISLNAAELTKALNVSVVEIVAAKGVGIDKFLAEAVRVGLLKKDPLVRQVPYPSELEEKIQAMENLLKDISWASQYPLRWLALKRLERDPEIGQEWQSVSAPESSKDKKRETCCDSGDALNYKLKNIIELPGNDLLQSYEEEGWTKDHFEMAFADAKYNYISQILPRFLIQEDLRKPSLTDSLDRWILSPIWGYPVMILVLALVFWASFIASAPLGEAVSQGMAWAADFLVSLLQWIQAPAFLTSLVRDGIFAGVGAVLAFVPQIAIFFAFFSFLQDSGYLARAAFLGDRLMQLMGLHGKSFFSLVSSFGCNVPGIMATRTLEDPKDRLITMLLNPLIPCVPRLGVMSAVVAAFFPGTRGAMIMLSLLLISMLLVMISALFMRKVVDQKERSAFVMELPLYHLPTLRNVLWPTWHKTYTFLKRAWTFILAASIVVWLLSSFPQGVPMNSTWAGKMGEWLEFIGKPLGFDWKIMVAIIFGFTAKETTLSTLGILYGVAADASQSIAQAMTGAMSPLRAYTFLVVYMLYIPCLASVVTTYKESGSLRWTAFGIAYNLILSFIIGWIIFHGGQAMGFQ</sequence>
<feature type="binding site" evidence="16">
    <location>
        <position position="19"/>
    </location>
    <ligand>
        <name>Mg(2+)</name>
        <dbReference type="ChEBI" id="CHEBI:18420"/>
        <label>2</label>
    </ligand>
</feature>
<keyword evidence="8 15" id="KW-0547">Nucleotide-binding</keyword>
<feature type="transmembrane region" description="Helical" evidence="17">
    <location>
        <begin position="638"/>
        <end position="659"/>
    </location>
</feature>
<proteinExistence type="inferred from homology"/>
<dbReference type="InterPro" id="IPR011642">
    <property type="entry name" value="Gate_dom"/>
</dbReference>
<evidence type="ECO:0000256" key="4">
    <source>
        <dbReference type="ARBA" id="ARBA00022475"/>
    </source>
</evidence>
<dbReference type="PATRIC" id="fig|476652.3.peg.373"/>
<evidence type="ECO:0000256" key="2">
    <source>
        <dbReference type="ARBA" id="ARBA00004429"/>
    </source>
</evidence>
<dbReference type="InterPro" id="IPR027417">
    <property type="entry name" value="P-loop_NTPase"/>
</dbReference>
<feature type="transmembrane region" description="Helical" evidence="17">
    <location>
        <begin position="371"/>
        <end position="396"/>
    </location>
</feature>
<dbReference type="Pfam" id="PF07670">
    <property type="entry name" value="Gate"/>
    <property type="match status" value="2"/>
</dbReference>
<gene>
    <name evidence="19" type="primary">feoB</name>
    <name evidence="19" type="ORF">DEAC_c03720</name>
</gene>
<accession>A0A0J1FX51</accession>
<feature type="domain" description="FeoB-type G" evidence="18">
    <location>
        <begin position="1"/>
        <end position="162"/>
    </location>
</feature>
<comment type="subcellular location">
    <subcellularLocation>
        <location evidence="2">Cell inner membrane</location>
        <topology evidence="2">Multi-pass membrane protein</topology>
    </subcellularLocation>
    <subcellularLocation>
        <location evidence="17">Cell membrane</location>
        <topology evidence="17">Multi-pass membrane protein</topology>
    </subcellularLocation>
</comment>